<dbReference type="AlphaFoldDB" id="A0A430KYF7"/>
<feature type="transmembrane region" description="Helical" evidence="2">
    <location>
        <begin position="12"/>
        <end position="31"/>
    </location>
</feature>
<evidence type="ECO:0000313" key="4">
    <source>
        <dbReference type="Proteomes" id="UP000287124"/>
    </source>
</evidence>
<reference evidence="3 4" key="1">
    <citation type="submission" date="2017-06" db="EMBL/GenBank/DDBJ databases">
        <title>Comparative genomic analysis of Ambrosia Fusariam Clade fungi.</title>
        <authorList>
            <person name="Stajich J.E."/>
            <person name="Carrillo J."/>
            <person name="Kijimoto T."/>
            <person name="Eskalen A."/>
            <person name="O'Donnell K."/>
            <person name="Kasson M."/>
        </authorList>
    </citation>
    <scope>NUCLEOTIDE SEQUENCE [LARGE SCALE GENOMIC DNA]</scope>
    <source>
        <strain evidence="3 4">UCR1854</strain>
    </source>
</reference>
<accession>A0A430KYF7</accession>
<keyword evidence="4" id="KW-1185">Reference proteome</keyword>
<protein>
    <submittedName>
        <fullName evidence="3">Uncharacterized protein</fullName>
    </submittedName>
</protein>
<sequence>MESEGASKPTADYLSILTLLLILVSALLLGLSHAGYYLTSMLLQWFLYIMGSALGYRLPEIKYRRRYRTGGNSELEMSPSRQPSPSDSVHDNQSSASLDDDRALFPGPALPPTAVITSRNRRHSSGSR</sequence>
<dbReference type="EMBL" id="MIKF01000866">
    <property type="protein sequence ID" value="RTE68423.1"/>
    <property type="molecule type" value="Genomic_DNA"/>
</dbReference>
<evidence type="ECO:0000313" key="3">
    <source>
        <dbReference type="EMBL" id="RTE68423.1"/>
    </source>
</evidence>
<proteinExistence type="predicted"/>
<keyword evidence="2" id="KW-0472">Membrane</keyword>
<name>A0A430KYF7_9HYPO</name>
<dbReference type="Proteomes" id="UP000287124">
    <property type="component" value="Unassembled WGS sequence"/>
</dbReference>
<comment type="caution">
    <text evidence="3">The sequence shown here is derived from an EMBL/GenBank/DDBJ whole genome shotgun (WGS) entry which is preliminary data.</text>
</comment>
<organism evidence="3 4">
    <name type="scientific">Fusarium euwallaceae</name>
    <dbReference type="NCBI Taxonomy" id="1147111"/>
    <lineage>
        <taxon>Eukaryota</taxon>
        <taxon>Fungi</taxon>
        <taxon>Dikarya</taxon>
        <taxon>Ascomycota</taxon>
        <taxon>Pezizomycotina</taxon>
        <taxon>Sordariomycetes</taxon>
        <taxon>Hypocreomycetidae</taxon>
        <taxon>Hypocreales</taxon>
        <taxon>Nectriaceae</taxon>
        <taxon>Fusarium</taxon>
        <taxon>Fusarium solani species complex</taxon>
    </lineage>
</organism>
<evidence type="ECO:0000256" key="1">
    <source>
        <dbReference type="SAM" id="MobiDB-lite"/>
    </source>
</evidence>
<feature type="compositionally biased region" description="Basic residues" evidence="1">
    <location>
        <begin position="119"/>
        <end position="128"/>
    </location>
</feature>
<gene>
    <name evidence="3" type="ORF">BHE90_017200</name>
</gene>
<feature type="compositionally biased region" description="Polar residues" evidence="1">
    <location>
        <begin position="79"/>
        <end position="97"/>
    </location>
</feature>
<keyword evidence="2" id="KW-1133">Transmembrane helix</keyword>
<feature type="region of interest" description="Disordered" evidence="1">
    <location>
        <begin position="70"/>
        <end position="128"/>
    </location>
</feature>
<feature type="transmembrane region" description="Helical" evidence="2">
    <location>
        <begin position="37"/>
        <end position="58"/>
    </location>
</feature>
<keyword evidence="2" id="KW-0812">Transmembrane</keyword>
<evidence type="ECO:0000256" key="2">
    <source>
        <dbReference type="SAM" id="Phobius"/>
    </source>
</evidence>